<dbReference type="GO" id="GO:0020037">
    <property type="term" value="F:heme binding"/>
    <property type="evidence" value="ECO:0007669"/>
    <property type="project" value="InterPro"/>
</dbReference>
<accession>A0A1H7I4W4</accession>
<dbReference type="GO" id="GO:0009055">
    <property type="term" value="F:electron transfer activity"/>
    <property type="evidence" value="ECO:0007669"/>
    <property type="project" value="InterPro"/>
</dbReference>
<keyword evidence="3" id="KW-1185">Reference proteome</keyword>
<dbReference type="Gene3D" id="1.10.760.10">
    <property type="entry name" value="Cytochrome c-like domain"/>
    <property type="match status" value="1"/>
</dbReference>
<protein>
    <recommendedName>
        <fullName evidence="4">Sulfite dehydrogenase (Cytochrome) subunit SorB</fullName>
    </recommendedName>
</protein>
<dbReference type="InterPro" id="IPR036909">
    <property type="entry name" value="Cyt_c-like_dom_sf"/>
</dbReference>
<dbReference type="STRING" id="1036779.SAMN04515666_101866"/>
<proteinExistence type="predicted"/>
<name>A0A1H7I4W4_9HYPH</name>
<feature type="signal peptide" evidence="1">
    <location>
        <begin position="1"/>
        <end position="28"/>
    </location>
</feature>
<evidence type="ECO:0000313" key="3">
    <source>
        <dbReference type="Proteomes" id="UP000199664"/>
    </source>
</evidence>
<sequence length="122" mass="13215">MNAVIARIGRAGLMLGAGLLLATSMALAQAPAPSEETPEMFPAGPNRDEAFYACVACHNFKLVAAQAMSREKWGETLDWMVTKHNMPALPAEERGKVLDYLAEVFPTKAPAQQGGWKNPFLN</sequence>
<evidence type="ECO:0000256" key="1">
    <source>
        <dbReference type="SAM" id="SignalP"/>
    </source>
</evidence>
<gene>
    <name evidence="2" type="ORF">SAMN04515666_101866</name>
</gene>
<dbReference type="SUPFAM" id="SSF46626">
    <property type="entry name" value="Cytochrome c"/>
    <property type="match status" value="1"/>
</dbReference>
<dbReference type="Proteomes" id="UP000199664">
    <property type="component" value="Unassembled WGS sequence"/>
</dbReference>
<reference evidence="3" key="1">
    <citation type="submission" date="2016-10" db="EMBL/GenBank/DDBJ databases">
        <authorList>
            <person name="Varghese N."/>
            <person name="Submissions S."/>
        </authorList>
    </citation>
    <scope>NUCLEOTIDE SEQUENCE [LARGE SCALE GENOMIC DNA]</scope>
    <source>
        <strain evidence="3">LMG 26383,CCUG 61248,R- 45681</strain>
    </source>
</reference>
<keyword evidence="1" id="KW-0732">Signal</keyword>
<feature type="chain" id="PRO_5011657059" description="Sulfite dehydrogenase (Cytochrome) subunit SorB" evidence="1">
    <location>
        <begin position="29"/>
        <end position="122"/>
    </location>
</feature>
<evidence type="ECO:0008006" key="4">
    <source>
        <dbReference type="Google" id="ProtNLM"/>
    </source>
</evidence>
<dbReference type="EMBL" id="FOAN01000001">
    <property type="protein sequence ID" value="SEK57623.1"/>
    <property type="molecule type" value="Genomic_DNA"/>
</dbReference>
<evidence type="ECO:0000313" key="2">
    <source>
        <dbReference type="EMBL" id="SEK57623.1"/>
    </source>
</evidence>
<organism evidence="2 3">
    <name type="scientific">Bosea lupini</name>
    <dbReference type="NCBI Taxonomy" id="1036779"/>
    <lineage>
        <taxon>Bacteria</taxon>
        <taxon>Pseudomonadati</taxon>
        <taxon>Pseudomonadota</taxon>
        <taxon>Alphaproteobacteria</taxon>
        <taxon>Hyphomicrobiales</taxon>
        <taxon>Boseaceae</taxon>
        <taxon>Bosea</taxon>
    </lineage>
</organism>
<dbReference type="AlphaFoldDB" id="A0A1H7I4W4"/>